<dbReference type="Proteomes" id="UP000307440">
    <property type="component" value="Unassembled WGS sequence"/>
</dbReference>
<feature type="signal peptide" evidence="1">
    <location>
        <begin position="1"/>
        <end position="19"/>
    </location>
</feature>
<reference evidence="2 3" key="1">
    <citation type="journal article" date="2019" name="Nat. Ecol. Evol.">
        <title>Megaphylogeny resolves global patterns of mushroom evolution.</title>
        <authorList>
            <person name="Varga T."/>
            <person name="Krizsan K."/>
            <person name="Foldi C."/>
            <person name="Dima B."/>
            <person name="Sanchez-Garcia M."/>
            <person name="Sanchez-Ramirez S."/>
            <person name="Szollosi G.J."/>
            <person name="Szarkandi J.G."/>
            <person name="Papp V."/>
            <person name="Albert L."/>
            <person name="Andreopoulos W."/>
            <person name="Angelini C."/>
            <person name="Antonin V."/>
            <person name="Barry K.W."/>
            <person name="Bougher N.L."/>
            <person name="Buchanan P."/>
            <person name="Buyck B."/>
            <person name="Bense V."/>
            <person name="Catcheside P."/>
            <person name="Chovatia M."/>
            <person name="Cooper J."/>
            <person name="Damon W."/>
            <person name="Desjardin D."/>
            <person name="Finy P."/>
            <person name="Geml J."/>
            <person name="Haridas S."/>
            <person name="Hughes K."/>
            <person name="Justo A."/>
            <person name="Karasinski D."/>
            <person name="Kautmanova I."/>
            <person name="Kiss B."/>
            <person name="Kocsube S."/>
            <person name="Kotiranta H."/>
            <person name="LaButti K.M."/>
            <person name="Lechner B.E."/>
            <person name="Liimatainen K."/>
            <person name="Lipzen A."/>
            <person name="Lukacs Z."/>
            <person name="Mihaltcheva S."/>
            <person name="Morgado L.N."/>
            <person name="Niskanen T."/>
            <person name="Noordeloos M.E."/>
            <person name="Ohm R.A."/>
            <person name="Ortiz-Santana B."/>
            <person name="Ovrebo C."/>
            <person name="Racz N."/>
            <person name="Riley R."/>
            <person name="Savchenko A."/>
            <person name="Shiryaev A."/>
            <person name="Soop K."/>
            <person name="Spirin V."/>
            <person name="Szebenyi C."/>
            <person name="Tomsovsky M."/>
            <person name="Tulloss R.E."/>
            <person name="Uehling J."/>
            <person name="Grigoriev I.V."/>
            <person name="Vagvolgyi C."/>
            <person name="Papp T."/>
            <person name="Martin F.M."/>
            <person name="Miettinen O."/>
            <person name="Hibbett D.S."/>
            <person name="Nagy L.G."/>
        </authorList>
    </citation>
    <scope>NUCLEOTIDE SEQUENCE [LARGE SCALE GENOMIC DNA]</scope>
    <source>
        <strain evidence="2 3">CBS 121175</strain>
    </source>
</reference>
<keyword evidence="3" id="KW-1185">Reference proteome</keyword>
<evidence type="ECO:0000313" key="2">
    <source>
        <dbReference type="EMBL" id="TFK24870.1"/>
    </source>
</evidence>
<sequence>MASLRALSFLRVLWGAGYARVEMKARLCSTRYRLALLILLYSWDGNRTGRVLVRPNRTAVTLAASHDKEAIRERVVWPGMIISLGGSERPGDYLCDLGKNDRTRPYVPRNIKHLVYALVRHKTSLLEVEDLFLHFISTTEGFAGTKGDSCKSSTYDSLLFSTCTNQNVLTHASQPDPGTWGQSQKTGSGSFSTFSDIALPQHNIAVRDKFLGLLTESMTELLLFHQRALRTFANEMAAAPDRQVRESDHIRVVVIGGLHEFCGGRWMVYQRLGTRFGGSEEYGHQMDFGLTFFGSCLHTTLGCLVAVVFQLVIARLAVGYINIAHGCAGNVLRRVGGRTTQNASQEGVARTMGIVWGTGARCKMLQLTVRAKRCGFVGSSTFAPR</sequence>
<keyword evidence="1" id="KW-0732">Signal</keyword>
<dbReference type="EMBL" id="ML210193">
    <property type="protein sequence ID" value="TFK24870.1"/>
    <property type="molecule type" value="Genomic_DNA"/>
</dbReference>
<gene>
    <name evidence="2" type="ORF">FA15DRAFT_655536</name>
</gene>
<protein>
    <submittedName>
        <fullName evidence="2">Uncharacterized protein</fullName>
    </submittedName>
</protein>
<organism evidence="2 3">
    <name type="scientific">Coprinopsis marcescibilis</name>
    <name type="common">Agaric fungus</name>
    <name type="synonym">Psathyrella marcescibilis</name>
    <dbReference type="NCBI Taxonomy" id="230819"/>
    <lineage>
        <taxon>Eukaryota</taxon>
        <taxon>Fungi</taxon>
        <taxon>Dikarya</taxon>
        <taxon>Basidiomycota</taxon>
        <taxon>Agaricomycotina</taxon>
        <taxon>Agaricomycetes</taxon>
        <taxon>Agaricomycetidae</taxon>
        <taxon>Agaricales</taxon>
        <taxon>Agaricineae</taxon>
        <taxon>Psathyrellaceae</taxon>
        <taxon>Coprinopsis</taxon>
    </lineage>
</organism>
<accession>A0A5C3KXJ0</accession>
<evidence type="ECO:0000313" key="3">
    <source>
        <dbReference type="Proteomes" id="UP000307440"/>
    </source>
</evidence>
<proteinExistence type="predicted"/>
<feature type="chain" id="PRO_5022722948" evidence="1">
    <location>
        <begin position="20"/>
        <end position="385"/>
    </location>
</feature>
<evidence type="ECO:0000256" key="1">
    <source>
        <dbReference type="SAM" id="SignalP"/>
    </source>
</evidence>
<dbReference type="AlphaFoldDB" id="A0A5C3KXJ0"/>
<name>A0A5C3KXJ0_COPMA</name>